<proteinExistence type="predicted"/>
<evidence type="ECO:0000313" key="1">
    <source>
        <dbReference type="EMBL" id="GLX81864.1"/>
    </source>
</evidence>
<reference evidence="1 2" key="1">
    <citation type="submission" date="2023-03" db="EMBL/GenBank/DDBJ databases">
        <title>Draft genome sequence of Thalassotalea eurytherma JCM 18482T.</title>
        <authorList>
            <person name="Sawabe T."/>
        </authorList>
    </citation>
    <scope>NUCLEOTIDE SEQUENCE [LARGE SCALE GENOMIC DNA]</scope>
    <source>
        <strain evidence="1 2">JCM 18482</strain>
    </source>
</reference>
<comment type="caution">
    <text evidence="1">The sequence shown here is derived from an EMBL/GenBank/DDBJ whole genome shotgun (WGS) entry which is preliminary data.</text>
</comment>
<accession>A0ABQ6H2Y6</accession>
<dbReference type="Proteomes" id="UP001157133">
    <property type="component" value="Unassembled WGS sequence"/>
</dbReference>
<gene>
    <name evidence="1" type="ORF">theurythT_13160</name>
</gene>
<organism evidence="1 2">
    <name type="scientific">Thalassotalea eurytherma</name>
    <dbReference type="NCBI Taxonomy" id="1144278"/>
    <lineage>
        <taxon>Bacteria</taxon>
        <taxon>Pseudomonadati</taxon>
        <taxon>Pseudomonadota</taxon>
        <taxon>Gammaproteobacteria</taxon>
        <taxon>Alteromonadales</taxon>
        <taxon>Colwelliaceae</taxon>
        <taxon>Thalassotalea</taxon>
    </lineage>
</organism>
<protein>
    <submittedName>
        <fullName evidence="1">Uncharacterized protein</fullName>
    </submittedName>
</protein>
<name>A0ABQ6H2Y6_9GAMM</name>
<keyword evidence="2" id="KW-1185">Reference proteome</keyword>
<dbReference type="EMBL" id="BSSU01000006">
    <property type="protein sequence ID" value="GLX81864.1"/>
    <property type="molecule type" value="Genomic_DNA"/>
</dbReference>
<sequence length="131" mass="15161">MEVSGIIREAIIIFVCDLFDEENNGVSFLYGTIQCDNLQRFEQGNWFLSSRIVAQYDDKVLTKDRLYKLADKASHVTLKLDEFRYVQNGHSPEVAIKLAADKSFKTPVEARNYITKQDKQELDEFLSFLKS</sequence>
<dbReference type="RefSeq" id="WP_284207210.1">
    <property type="nucleotide sequence ID" value="NZ_BSSU01000006.1"/>
</dbReference>
<evidence type="ECO:0000313" key="2">
    <source>
        <dbReference type="Proteomes" id="UP001157133"/>
    </source>
</evidence>